<dbReference type="AlphaFoldDB" id="A0A375A9C6"/>
<dbReference type="EMBL" id="LT615367">
    <property type="protein sequence ID" value="SLM62653.1"/>
    <property type="molecule type" value="Genomic_DNA"/>
</dbReference>
<dbReference type="KEGG" id="daq:DAQ1742_01711"/>
<gene>
    <name evidence="1" type="ORF">DAQ1742_01711</name>
</gene>
<dbReference type="Proteomes" id="UP000294820">
    <property type="component" value="Chromosome 1"/>
</dbReference>
<reference evidence="1 2" key="1">
    <citation type="submission" date="2016-09" db="EMBL/GenBank/DDBJ databases">
        <authorList>
            <person name="Reverchon S."/>
            <person name="Nasser W."/>
            <person name="Leonard S."/>
            <person name="Brochier C."/>
            <person name="Duprey A."/>
        </authorList>
    </citation>
    <scope>NUCLEOTIDE SEQUENCE [LARGE SCALE GENOMIC DNA]</scope>
    <source>
        <strain evidence="1 2">174/2</strain>
    </source>
</reference>
<name>A0A375A9C6_9GAMM</name>
<organism evidence="1 2">
    <name type="scientific">Dickeya aquatica</name>
    <dbReference type="NCBI Taxonomy" id="1401087"/>
    <lineage>
        <taxon>Bacteria</taxon>
        <taxon>Pseudomonadati</taxon>
        <taxon>Pseudomonadota</taxon>
        <taxon>Gammaproteobacteria</taxon>
        <taxon>Enterobacterales</taxon>
        <taxon>Pectobacteriaceae</taxon>
        <taxon>Dickeya</taxon>
    </lineage>
</organism>
<accession>A0A375A9C6</accession>
<evidence type="ECO:0000313" key="1">
    <source>
        <dbReference type="EMBL" id="SLM62653.1"/>
    </source>
</evidence>
<sequence>MARYILELQKQEPVAWIVGEATLYNSDTVEAYARRSGLPVTPLYTTPPVVTNNAGGADDAS</sequence>
<proteinExistence type="predicted"/>
<keyword evidence="2" id="KW-1185">Reference proteome</keyword>
<protein>
    <submittedName>
        <fullName evidence="1">Uncharacterized protein</fullName>
    </submittedName>
</protein>
<evidence type="ECO:0000313" key="2">
    <source>
        <dbReference type="Proteomes" id="UP000294820"/>
    </source>
</evidence>
<dbReference type="RefSeq" id="WP_145916210.1">
    <property type="nucleotide sequence ID" value="NZ_LT615367.1"/>
</dbReference>